<comment type="similarity">
    <text evidence="3">Belongs to the PTEN phosphatase protein family.</text>
</comment>
<keyword evidence="9" id="KW-0965">Cell junction</keyword>
<dbReference type="InterPro" id="IPR013625">
    <property type="entry name" value="PTB"/>
</dbReference>
<evidence type="ECO:0000256" key="12">
    <source>
        <dbReference type="PROSITE-ProRule" id="PRU00191"/>
    </source>
</evidence>
<feature type="domain" description="Tyrosine-protein phosphatase" evidence="16">
    <location>
        <begin position="149"/>
        <end position="306"/>
    </location>
</feature>
<dbReference type="SUPFAM" id="SSF55550">
    <property type="entry name" value="SH2 domain"/>
    <property type="match status" value="1"/>
</dbReference>
<dbReference type="PROSITE" id="PS51181">
    <property type="entry name" value="PPASE_TENSIN"/>
    <property type="match status" value="1"/>
</dbReference>
<dbReference type="Pfam" id="PF00130">
    <property type="entry name" value="C1_1"/>
    <property type="match status" value="1"/>
</dbReference>
<organism evidence="21 22">
    <name type="scientific">Octopus sinensis</name>
    <name type="common">East Asian common octopus</name>
    <dbReference type="NCBI Taxonomy" id="2607531"/>
    <lineage>
        <taxon>Eukaryota</taxon>
        <taxon>Metazoa</taxon>
        <taxon>Spiralia</taxon>
        <taxon>Lophotrochozoa</taxon>
        <taxon>Mollusca</taxon>
        <taxon>Cephalopoda</taxon>
        <taxon>Coleoidea</taxon>
        <taxon>Octopodiformes</taxon>
        <taxon>Octopoda</taxon>
        <taxon>Incirrata</taxon>
        <taxon>Octopodidae</taxon>
        <taxon>Octopus</taxon>
    </lineage>
</organism>
<feature type="domain" description="Tyrosine specific protein phosphatases" evidence="17">
    <location>
        <begin position="269"/>
        <end position="346"/>
    </location>
</feature>
<proteinExistence type="inferred from homology"/>
<dbReference type="InterPro" id="IPR029023">
    <property type="entry name" value="Tensin_phosphatase"/>
</dbReference>
<keyword evidence="11" id="KW-0966">Cell projection</keyword>
<feature type="compositionally biased region" description="Polar residues" evidence="14">
    <location>
        <begin position="838"/>
        <end position="847"/>
    </location>
</feature>
<keyword evidence="21" id="KW-1185">Reference proteome</keyword>
<dbReference type="InterPro" id="IPR003595">
    <property type="entry name" value="Tyr_Pase_cat"/>
</dbReference>
<reference evidence="22" key="1">
    <citation type="submission" date="2025-08" db="UniProtKB">
        <authorList>
            <consortium name="RefSeq"/>
        </authorList>
    </citation>
    <scope>IDENTIFICATION</scope>
</reference>
<dbReference type="PROSITE" id="PS50055">
    <property type="entry name" value="TYR_PHOSPHATASE_PTP"/>
    <property type="match status" value="1"/>
</dbReference>
<feature type="region of interest" description="Disordered" evidence="14">
    <location>
        <begin position="789"/>
        <end position="808"/>
    </location>
</feature>
<feature type="compositionally biased region" description="Basic and acidic residues" evidence="14">
    <location>
        <begin position="795"/>
        <end position="808"/>
    </location>
</feature>
<feature type="region of interest" description="Disordered" evidence="14">
    <location>
        <begin position="1564"/>
        <end position="1613"/>
    </location>
</feature>
<dbReference type="InterPro" id="IPR036860">
    <property type="entry name" value="SH2_dom_sf"/>
</dbReference>
<evidence type="ECO:0000256" key="3">
    <source>
        <dbReference type="ARBA" id="ARBA00007881"/>
    </source>
</evidence>
<dbReference type="InterPro" id="IPR006020">
    <property type="entry name" value="PTB/PI_dom"/>
</dbReference>
<feature type="compositionally biased region" description="Polar residues" evidence="14">
    <location>
        <begin position="1584"/>
        <end position="1596"/>
    </location>
</feature>
<evidence type="ECO:0000256" key="14">
    <source>
        <dbReference type="SAM" id="MobiDB-lite"/>
    </source>
</evidence>
<dbReference type="PROSITE" id="PS50056">
    <property type="entry name" value="TYR_PHOSPHATASE_2"/>
    <property type="match status" value="1"/>
</dbReference>
<dbReference type="Gene3D" id="3.90.190.10">
    <property type="entry name" value="Protein tyrosine phosphatase superfamily"/>
    <property type="match status" value="1"/>
</dbReference>
<dbReference type="Gene3D" id="2.60.40.1110">
    <property type="match status" value="1"/>
</dbReference>
<dbReference type="InterPro" id="IPR033929">
    <property type="entry name" value="Tensin_PTB"/>
</dbReference>
<keyword evidence="6" id="KW-0378">Hydrolase</keyword>
<dbReference type="GO" id="GO:0046872">
    <property type="term" value="F:metal ion binding"/>
    <property type="evidence" value="ECO:0007669"/>
    <property type="project" value="UniProtKB-KW"/>
</dbReference>
<dbReference type="SMART" id="SM00404">
    <property type="entry name" value="PTPc_motif"/>
    <property type="match status" value="1"/>
</dbReference>
<feature type="compositionally biased region" description="Basic and acidic residues" evidence="14">
    <location>
        <begin position="826"/>
        <end position="835"/>
    </location>
</feature>
<dbReference type="SUPFAM" id="SSF57889">
    <property type="entry name" value="Cysteine-rich domain"/>
    <property type="match status" value="1"/>
</dbReference>
<comment type="subcellular location">
    <subcellularLocation>
        <location evidence="1">Cell junction</location>
    </subcellularLocation>
    <subcellularLocation>
        <location evidence="2">Cell projection</location>
    </subcellularLocation>
</comment>
<evidence type="ECO:0000259" key="19">
    <source>
        <dbReference type="PROSITE" id="PS51181"/>
    </source>
</evidence>
<keyword evidence="8" id="KW-0904">Protein phosphatase</keyword>
<dbReference type="CDD" id="cd14508">
    <property type="entry name" value="PTP_tensin"/>
    <property type="match status" value="1"/>
</dbReference>
<evidence type="ECO:0000256" key="5">
    <source>
        <dbReference type="ARBA" id="ARBA00022723"/>
    </source>
</evidence>
<dbReference type="SUPFAM" id="SSF52799">
    <property type="entry name" value="(Phosphotyrosine protein) phosphatases II"/>
    <property type="match status" value="1"/>
</dbReference>
<dbReference type="SUPFAM" id="SSF50729">
    <property type="entry name" value="PH domain-like"/>
    <property type="match status" value="1"/>
</dbReference>
<evidence type="ECO:0000256" key="9">
    <source>
        <dbReference type="ARBA" id="ARBA00022949"/>
    </source>
</evidence>
<dbReference type="Gene3D" id="2.30.29.30">
    <property type="entry name" value="Pleckstrin-homology domain (PH domain)/Phosphotyrosine-binding domain (PTB)"/>
    <property type="match status" value="1"/>
</dbReference>
<dbReference type="PANTHER" id="PTHR45734:SF10">
    <property type="entry name" value="BLISTERY, ISOFORM A"/>
    <property type="match status" value="1"/>
</dbReference>
<feature type="compositionally biased region" description="Pro residues" evidence="14">
    <location>
        <begin position="1019"/>
        <end position="1035"/>
    </location>
</feature>
<dbReference type="GO" id="GO:0042995">
    <property type="term" value="C:cell projection"/>
    <property type="evidence" value="ECO:0007669"/>
    <property type="project" value="UniProtKB-SubCell"/>
</dbReference>
<dbReference type="SMART" id="SM00462">
    <property type="entry name" value="PTB"/>
    <property type="match status" value="1"/>
</dbReference>
<dbReference type="InterPro" id="IPR000980">
    <property type="entry name" value="SH2"/>
</dbReference>
<protein>
    <submittedName>
        <fullName evidence="22">Tensin-1 isoform X1</fullName>
    </submittedName>
</protein>
<feature type="region of interest" description="Disordered" evidence="14">
    <location>
        <begin position="1405"/>
        <end position="1429"/>
    </location>
</feature>
<dbReference type="Gene3D" id="3.30.60.20">
    <property type="match status" value="1"/>
</dbReference>
<dbReference type="PROSITE" id="PS00479">
    <property type="entry name" value="ZF_DAG_PE_1"/>
    <property type="match status" value="1"/>
</dbReference>
<evidence type="ECO:0000313" key="22">
    <source>
        <dbReference type="RefSeq" id="XP_036361536.1"/>
    </source>
</evidence>
<dbReference type="CDD" id="cd01213">
    <property type="entry name" value="PTB_tensin"/>
    <property type="match status" value="1"/>
</dbReference>
<evidence type="ECO:0000259" key="15">
    <source>
        <dbReference type="PROSITE" id="PS50001"/>
    </source>
</evidence>
<dbReference type="InterPro" id="IPR002219">
    <property type="entry name" value="PKC_DAG/PE"/>
</dbReference>
<dbReference type="GO" id="GO:0004725">
    <property type="term" value="F:protein tyrosine phosphatase activity"/>
    <property type="evidence" value="ECO:0007669"/>
    <property type="project" value="InterPro"/>
</dbReference>
<feature type="compositionally biased region" description="Basic and acidic residues" evidence="14">
    <location>
        <begin position="727"/>
        <end position="742"/>
    </location>
</feature>
<dbReference type="Pfam" id="PF08416">
    <property type="entry name" value="PTB"/>
    <property type="match status" value="1"/>
</dbReference>
<feature type="region of interest" description="Disordered" evidence="14">
    <location>
        <begin position="1090"/>
        <end position="1184"/>
    </location>
</feature>
<keyword evidence="4" id="KW-0597">Phosphoprotein</keyword>
<feature type="region of interest" description="Disordered" evidence="14">
    <location>
        <begin position="879"/>
        <end position="1038"/>
    </location>
</feature>
<dbReference type="PANTHER" id="PTHR45734">
    <property type="entry name" value="TENSIN"/>
    <property type="match status" value="1"/>
</dbReference>
<feature type="domain" description="Phosphatase tensin-type" evidence="19">
    <location>
        <begin position="185"/>
        <end position="357"/>
    </location>
</feature>
<name>A0A7E6F130_9MOLL</name>
<evidence type="ECO:0000256" key="4">
    <source>
        <dbReference type="ARBA" id="ARBA00022553"/>
    </source>
</evidence>
<evidence type="ECO:0000259" key="16">
    <source>
        <dbReference type="PROSITE" id="PS50055"/>
    </source>
</evidence>
<dbReference type="PROSITE" id="PS50001">
    <property type="entry name" value="SH2"/>
    <property type="match status" value="1"/>
</dbReference>
<feature type="compositionally biased region" description="Pro residues" evidence="14">
    <location>
        <begin position="969"/>
        <end position="1000"/>
    </location>
</feature>
<dbReference type="PROSITE" id="PS51182">
    <property type="entry name" value="C2_TENSIN"/>
    <property type="match status" value="1"/>
</dbReference>
<evidence type="ECO:0000256" key="7">
    <source>
        <dbReference type="ARBA" id="ARBA00022833"/>
    </source>
</evidence>
<keyword evidence="5" id="KW-0479">Metal-binding</keyword>
<evidence type="ECO:0000256" key="11">
    <source>
        <dbReference type="ARBA" id="ARBA00023273"/>
    </source>
</evidence>
<dbReference type="SMART" id="SM01326">
    <property type="entry name" value="PTEN_C2"/>
    <property type="match status" value="1"/>
</dbReference>
<keyword evidence="10 12" id="KW-0727">SH2 domain</keyword>
<evidence type="ECO:0000256" key="8">
    <source>
        <dbReference type="ARBA" id="ARBA00022912"/>
    </source>
</evidence>
<dbReference type="InterPro" id="IPR046349">
    <property type="entry name" value="C1-like_sf"/>
</dbReference>
<evidence type="ECO:0000313" key="21">
    <source>
        <dbReference type="Proteomes" id="UP000515154"/>
    </source>
</evidence>
<evidence type="ECO:0000256" key="10">
    <source>
        <dbReference type="ARBA" id="ARBA00022999"/>
    </source>
</evidence>
<evidence type="ECO:0000256" key="6">
    <source>
        <dbReference type="ARBA" id="ARBA00022801"/>
    </source>
</evidence>
<dbReference type="InterPro" id="IPR011993">
    <property type="entry name" value="PH-like_dom_sf"/>
</dbReference>
<feature type="compositionally biased region" description="Low complexity" evidence="14">
    <location>
        <begin position="1125"/>
        <end position="1151"/>
    </location>
</feature>
<gene>
    <name evidence="22" type="primary">LOC115214900</name>
</gene>
<dbReference type="InterPro" id="IPR000387">
    <property type="entry name" value="Tyr_Pase_dom"/>
</dbReference>
<evidence type="ECO:0000259" key="18">
    <source>
        <dbReference type="PROSITE" id="PS50081"/>
    </source>
</evidence>
<evidence type="ECO:0000256" key="1">
    <source>
        <dbReference type="ARBA" id="ARBA00004282"/>
    </source>
</evidence>
<feature type="compositionally biased region" description="Polar residues" evidence="14">
    <location>
        <begin position="1165"/>
        <end position="1181"/>
    </location>
</feature>
<dbReference type="SMART" id="SM00109">
    <property type="entry name" value="C1"/>
    <property type="match status" value="1"/>
</dbReference>
<evidence type="ECO:0000256" key="2">
    <source>
        <dbReference type="ARBA" id="ARBA00004316"/>
    </source>
</evidence>
<dbReference type="SUPFAM" id="SSF49562">
    <property type="entry name" value="C2 domain (Calcium/lipid-binding domain, CaLB)"/>
    <property type="match status" value="1"/>
</dbReference>
<dbReference type="RefSeq" id="XP_036361536.1">
    <property type="nucleotide sequence ID" value="XM_036505643.1"/>
</dbReference>
<evidence type="ECO:0000259" key="20">
    <source>
        <dbReference type="PROSITE" id="PS51182"/>
    </source>
</evidence>
<feature type="domain" description="SH2" evidence="15">
    <location>
        <begin position="1677"/>
        <end position="1785"/>
    </location>
</feature>
<dbReference type="InterPro" id="IPR051484">
    <property type="entry name" value="Tensin_PTEN_phosphatase"/>
</dbReference>
<dbReference type="GO" id="GO:0005925">
    <property type="term" value="C:focal adhesion"/>
    <property type="evidence" value="ECO:0007669"/>
    <property type="project" value="TreeGrafter"/>
</dbReference>
<feature type="domain" description="C2 tensin-type" evidence="20">
    <location>
        <begin position="362"/>
        <end position="487"/>
    </location>
</feature>
<evidence type="ECO:0000259" key="17">
    <source>
        <dbReference type="PROSITE" id="PS50056"/>
    </source>
</evidence>
<dbReference type="SMART" id="SM00252">
    <property type="entry name" value="SH2"/>
    <property type="match status" value="1"/>
</dbReference>
<dbReference type="InterPro" id="IPR035012">
    <property type="entry name" value="Tensin-like_SH2"/>
</dbReference>
<keyword evidence="13" id="KW-0175">Coiled coil</keyword>
<dbReference type="Pfam" id="PF00017">
    <property type="entry name" value="SH2"/>
    <property type="match status" value="1"/>
</dbReference>
<dbReference type="Gene3D" id="3.30.505.10">
    <property type="entry name" value="SH2 domain"/>
    <property type="match status" value="1"/>
</dbReference>
<feature type="region of interest" description="Disordered" evidence="14">
    <location>
        <begin position="813"/>
        <end position="847"/>
    </location>
</feature>
<feature type="compositionally biased region" description="Low complexity" evidence="14">
    <location>
        <begin position="938"/>
        <end position="968"/>
    </location>
</feature>
<accession>A0A7E6F130</accession>
<dbReference type="PROSITE" id="PS50081">
    <property type="entry name" value="ZF_DAG_PE_2"/>
    <property type="match status" value="1"/>
</dbReference>
<sequence length="1955" mass="215635">MDTTGSRHLPLVIYTISHWPTYLPTLYKLAYPYFSYLHAEVWSTLLLPGMACFQFRCLSFTYPWRDIFHWLTKALSRLRNNTTLQPQDAEETCIVHNFQPHRVVQPHQCLVCKKIIWNQGSSCVDCHIICHRKCETEVMTTCTPTGGIREKNDFLTQTILPEALASPTSEENMSDLRNIITKSQESAGEDRLVLDLTYVMERIIAISFPAEGHDELYSYALKDVANMLKTKHGDKYLVINLSEKREDLSQINVHVVDFGWPDHLAPPLERLCSICKSIDSWLNSDPQHIVVIHCKGGKGRIAVVTAAYMNYCNICSSKDQALDRFAMKRFYDDKLGGLPQPSQRRYVHYFTGLLSSAININSEALYLHHILIHGVPNFDGKGGCRPFIKVYQGMQPMFTSGIYTVTDNMQKVWISISPGIPLRGDVLIKCYHKKPKGNQREIIWRCQFHTCAISESSLVFSRQELDEACNDPRFPDNGKVEFVFSRDADGLVKVSGFDSYVKVPVDDGGDGLIRSDSYGNFNNLIESSTNADVNANGLDSTVNINESIQHSEGPLDGSLYATVNKRRMESTTTTSTTYVNGINGSVHDSSMDSGISSSYGYTVNETVLPKTSTEVHTSSSTIKSEPTKALDEHRELDAILEGLLKDQAFESVTPAPASVSETSTVTSSYTETHKPMSIVTQKTEIIKESPVYIEESHYTITKSSEEKMKHVPKNAFSYTAPPIVETKIIRETESRKSPDKEPSTGPAPSPKSYTLPYRADYENTYSTTYTTENTSHMDSEALSWLEQQQQKLKQRKEDDDGKRSHQEKALVEELKHAQTRYATKRAKSDQEEHEVMQSYINGPSSPITFDGYTVYQMSISPQTTTRKHHSVNDEVFDVSASETHSRTVSKPPPSPGPTVRTPTTTTPPAPVRSSSKDYMQRQRSNSRDWPPQQRPQRVSTTTSVVTTSEGTVVNETPVTACTSRSNSRTPPPSPPLAQFSPPPASATPPPPASATPPPQLPEASTCSTYQAPPVVEEPIVPPPSVVEEPIVPPPSVVEEPIVPPSSVVEEPIVPPSSVVEEPIVPPPSVVEEPIVPPQEQQYQYTPVDEPIVTVSDPPPYYNQPYNVIESKDIIDDSYPSPPSPYQTTPTETEQPKVSPPQSESSPSPQIQIHELGPVTEVFVHRSSSVSSNQTTQETSPDLDQLEAAIQAMHTTVKEPTPPPVQPTPVPVVTTPPPAPAPVVQQQQQQEFIQHKSESYTTVTSQTFESQKQQHQQSVSTVQRSMSPVWDNVIGYPTNNFTQVPKEPPLEVREIEEDRISLRPIGPGVQTLEPDSMSTLGRPTTPAFPVSPASSVATPPFPVSPGTPYVNPSSPFGHSNYHFRSRGHSVLTPGLHSGYATTMITPSGTVLLQSAITPSSSAHFTTATTLEDRSQQQQPPPPAPTQGKYYRQSARYSDPLYASIPEVAEPHLPAGSQLSSPTGTLTGGQSSQYNTYVQQQQNYQTSSSHHHHQQQQHHPGQMAPPQPDQLLLLQQQQKQQQLQQQQQQQQQQLQYQQQLQQQQQQQQQLQQQQQYQQHMQQQQHYQQYSSTIDGSATLPPGSSLHVDTSSRSMSATLPRSPSSAGSPPSPGSLNILRQQLSAQHMGSSAISPGPLSMGGQSSPSVYFGLSRRGSMSSLAESDLVQSTPKFVKDTSKFWYKPNISREDAILMLKDKAPGIFVVRDSNSFPGAFGLALKVAQVPPNVQTKAGADPASELVRHFLIEPTPKGVRLRGCSNEPVFGTLAALVYQHSITPLALPCKLVLPESDPAGDVSNPESPHSSEIPSSAAALLATGAACNVLYLNTVDTESLTGPQAVAKAAKVTFSLDPIPKTTVVHFKVSSQGITLTDNNRKLFFRRHYPVTAVTYCGIDPEDRRWNKVNVPGTGGAKVFGFIARKQGGVSDNACHLFAELDPEQPAFAIVNFVTKVMVGPNKIK</sequence>
<dbReference type="InterPro" id="IPR014020">
    <property type="entry name" value="Tensin_C2-dom"/>
</dbReference>
<dbReference type="CDD" id="cd20826">
    <property type="entry name" value="C1_TNS2-like"/>
    <property type="match status" value="1"/>
</dbReference>
<evidence type="ECO:0000256" key="13">
    <source>
        <dbReference type="SAM" id="Coils"/>
    </source>
</evidence>
<feature type="compositionally biased region" description="Polar residues" evidence="14">
    <location>
        <begin position="1455"/>
        <end position="1467"/>
    </location>
</feature>
<dbReference type="InterPro" id="IPR000242">
    <property type="entry name" value="PTP_cat"/>
</dbReference>
<feature type="coiled-coil region" evidence="13">
    <location>
        <begin position="1511"/>
        <end position="1551"/>
    </location>
</feature>
<feature type="region of interest" description="Disordered" evidence="14">
    <location>
        <begin position="722"/>
        <end position="758"/>
    </location>
</feature>
<dbReference type="Pfam" id="PF10409">
    <property type="entry name" value="PTEN_C2"/>
    <property type="match status" value="1"/>
</dbReference>
<dbReference type="CDD" id="cd09927">
    <property type="entry name" value="SH2_Tensin_like"/>
    <property type="match status" value="1"/>
</dbReference>
<dbReference type="Proteomes" id="UP000515154">
    <property type="component" value="Linkage group LG8"/>
</dbReference>
<dbReference type="InterPro" id="IPR029021">
    <property type="entry name" value="Prot-tyrosine_phosphatase-like"/>
</dbReference>
<feature type="region of interest" description="Disordered" evidence="14">
    <location>
        <begin position="1478"/>
        <end position="1505"/>
    </location>
</feature>
<keyword evidence="7" id="KW-0862">Zinc</keyword>
<dbReference type="InterPro" id="IPR035892">
    <property type="entry name" value="C2_domain_sf"/>
</dbReference>
<feature type="domain" description="Phorbol-ester/DAG-type" evidence="18">
    <location>
        <begin position="95"/>
        <end position="142"/>
    </location>
</feature>
<feature type="region of interest" description="Disordered" evidence="14">
    <location>
        <begin position="1450"/>
        <end position="1469"/>
    </location>
</feature>